<evidence type="ECO:0000313" key="2">
    <source>
        <dbReference type="EMBL" id="CEE02670.1"/>
    </source>
</evidence>
<dbReference type="EMBL" id="CCRF01000081">
    <property type="protein sequence ID" value="CEE02670.1"/>
    <property type="molecule type" value="Genomic_DNA"/>
</dbReference>
<organism evidence="2 3">
    <name type="scientific">Caldibacillus thermoamylovorans</name>
    <dbReference type="NCBI Taxonomy" id="35841"/>
    <lineage>
        <taxon>Bacteria</taxon>
        <taxon>Bacillati</taxon>
        <taxon>Bacillota</taxon>
        <taxon>Bacilli</taxon>
        <taxon>Bacillales</taxon>
        <taxon>Bacillaceae</taxon>
        <taxon>Caldibacillus</taxon>
    </lineage>
</organism>
<dbReference type="GO" id="GO:0003677">
    <property type="term" value="F:DNA binding"/>
    <property type="evidence" value="ECO:0007669"/>
    <property type="project" value="InterPro"/>
</dbReference>
<reference evidence="2 3" key="1">
    <citation type="submission" date="2014-07" db="EMBL/GenBank/DDBJ databases">
        <authorList>
            <person name="Wibberg Daniel"/>
        </authorList>
    </citation>
    <scope>NUCLEOTIDE SEQUENCE [LARGE SCALE GENOMIC DNA]</scope>
</reference>
<name>A0A090J457_9BACI</name>
<dbReference type="SMART" id="SM00530">
    <property type="entry name" value="HTH_XRE"/>
    <property type="match status" value="1"/>
</dbReference>
<dbReference type="RefSeq" id="WP_034772384.1">
    <property type="nucleotide sequence ID" value="NZ_CCRF01000081.1"/>
</dbReference>
<evidence type="ECO:0000259" key="1">
    <source>
        <dbReference type="SMART" id="SM00530"/>
    </source>
</evidence>
<dbReference type="Proteomes" id="UP000040576">
    <property type="component" value="Unassembled WGS sequence"/>
</dbReference>
<dbReference type="InterPro" id="IPR001387">
    <property type="entry name" value="Cro/C1-type_HTH"/>
</dbReference>
<gene>
    <name evidence="2" type="ORF">BT1A1_2879</name>
</gene>
<accession>A0A090J457</accession>
<keyword evidence="3" id="KW-1185">Reference proteome</keyword>
<proteinExistence type="predicted"/>
<dbReference type="Gene3D" id="1.10.260.40">
    <property type="entry name" value="lambda repressor-like DNA-binding domains"/>
    <property type="match status" value="1"/>
</dbReference>
<sequence>MNAILDRLLENGEYTDFLEHLLSTRSVLYNLEPVGIGTPYVESLTSYISRLAFTHNVTVSSLLKGTVVPMADKKYLKNNLSEGVFGSTPKYINGNSQVSQDYVKVFEILTGRNDICYLTMVSWTDIFSQNIIGNYRKWCPVCLNKMIFESKEVYEPLIWYLADINKCDVHDTLLEDKCPNCKRRLDFMYSNFTAGHCPYCSTWLGDCKSKKEPLNEEEKFIHVNYQQLIKMAPSLLSFPTKNSSSIILRRIMEMLGFDSISKFAKFLEVDSSGLSMWMSNKHIPSRKSLLQIVKKLDITIYEYFYKESLNIKKNAVKTVDIQGENKIKSKEEIEYILKKEIKSEVSKSIYQISREYNFNYMTAKKHFPELCKIITGNYSSYKKEQIKKKQVDIENKLIDAFKKVIPISLSEFSKVYGVPVATAKRYAPELCKQLVDRYKSYVAEQKRERIEKNITEIKDIAIALHRKGVYPSIKRIQKEISDPNIFIKGVYRDKWREIIESLGY</sequence>
<dbReference type="SUPFAM" id="SSF47413">
    <property type="entry name" value="lambda repressor-like DNA-binding domains"/>
    <property type="match status" value="1"/>
</dbReference>
<protein>
    <submittedName>
        <fullName evidence="2">Putative transcriptional regulator, TetR family</fullName>
    </submittedName>
</protein>
<dbReference type="InterPro" id="IPR009492">
    <property type="entry name" value="TniQ"/>
</dbReference>
<dbReference type="Pfam" id="PF06527">
    <property type="entry name" value="TniQ"/>
    <property type="match status" value="1"/>
</dbReference>
<dbReference type="AlphaFoldDB" id="A0A090J457"/>
<dbReference type="InterPro" id="IPR010982">
    <property type="entry name" value="Lambda_DNA-bd_dom_sf"/>
</dbReference>
<evidence type="ECO:0000313" key="3">
    <source>
        <dbReference type="Proteomes" id="UP000040576"/>
    </source>
</evidence>
<feature type="domain" description="HTH cro/C1-type" evidence="1">
    <location>
        <begin position="247"/>
        <end position="303"/>
    </location>
</feature>